<dbReference type="Gene3D" id="3.40.50.720">
    <property type="entry name" value="NAD(P)-binding Rossmann-like Domain"/>
    <property type="match status" value="1"/>
</dbReference>
<reference evidence="1" key="1">
    <citation type="journal article" date="2011" name="BMC Genomics">
        <title>Shotgun sequencing of Yersinia enterocolitica strain W22703 (biotype 2, serotype O:9): genomic evidence for oscillation between invertebrates and mammals.</title>
        <authorList>
            <person name="Fuchs T.M."/>
            <person name="Brandt K."/>
            <person name="Starke M."/>
            <person name="Rattei T."/>
        </authorList>
    </citation>
    <scope>NUCLEOTIDE SEQUENCE</scope>
</reference>
<dbReference type="GO" id="GO:0016491">
    <property type="term" value="F:oxidoreductase activity"/>
    <property type="evidence" value="ECO:0007669"/>
    <property type="project" value="UniProtKB-KW"/>
</dbReference>
<evidence type="ECO:0008006" key="2">
    <source>
        <dbReference type="Google" id="ProtNLM"/>
    </source>
</evidence>
<proteinExistence type="predicted"/>
<sequence length="60" mass="7302">MKLAVYSTKQYDRKYLELVNKDFGFELEFFDFLLSQKPQKWRLAVMRFVFSSTMMLVAKH</sequence>
<organism evidence="1">
    <name type="scientific">Yersinia enterocolitica W22703</name>
    <dbReference type="NCBI Taxonomy" id="913028"/>
    <lineage>
        <taxon>Bacteria</taxon>
        <taxon>Pseudomonadati</taxon>
        <taxon>Pseudomonadota</taxon>
        <taxon>Gammaproteobacteria</taxon>
        <taxon>Enterobacterales</taxon>
        <taxon>Yersiniaceae</taxon>
        <taxon>Yersinia</taxon>
    </lineage>
</organism>
<keyword evidence="1" id="KW-0560">Oxidoreductase</keyword>
<name>F4N5A2_YEREN</name>
<dbReference type="EMBL" id="FR718722">
    <property type="protein sequence ID" value="CBX73260.1"/>
    <property type="molecule type" value="Genomic_DNA"/>
</dbReference>
<accession>F4N5A2</accession>
<protein>
    <recommendedName>
        <fullName evidence="2">D-lactate dehydrogenase</fullName>
    </recommendedName>
</protein>
<dbReference type="AlphaFoldDB" id="F4N5A2"/>
<evidence type="ECO:0000313" key="1">
    <source>
        <dbReference type="EMBL" id="CBX73260.1"/>
    </source>
</evidence>
<gene>
    <name evidence="1" type="ORF">YEW_BK06900</name>
</gene>